<keyword evidence="5" id="KW-1185">Reference proteome</keyword>
<dbReference type="AlphaFoldDB" id="A0A7W4NSS9"/>
<evidence type="ECO:0000313" key="4">
    <source>
        <dbReference type="Proteomes" id="UP000530320"/>
    </source>
</evidence>
<dbReference type="Gene3D" id="3.30.2270.10">
    <property type="entry name" value="Folate-binding superfamily"/>
    <property type="match status" value="1"/>
</dbReference>
<dbReference type="EMBL" id="JABEQO010000010">
    <property type="protein sequence ID" value="MBB2164832.1"/>
    <property type="molecule type" value="Genomic_DNA"/>
</dbReference>
<evidence type="ECO:0000313" key="3">
    <source>
        <dbReference type="EMBL" id="MBB2196289.1"/>
    </source>
</evidence>
<sequence length="95" mass="10699">MLLIACPYCGPRAEIEFAYGGEAHIARPGPGVTEEEWAAFLYLRDNTKGVLAERWRHSHGCGRFFNALRDTRTDRILTTYEMGTPRPDIKEGEAA</sequence>
<dbReference type="Proteomes" id="UP000530320">
    <property type="component" value="Unassembled WGS sequence"/>
</dbReference>
<dbReference type="GO" id="GO:0046653">
    <property type="term" value="P:tetrahydrofolate metabolic process"/>
    <property type="evidence" value="ECO:0007669"/>
    <property type="project" value="InterPro"/>
</dbReference>
<dbReference type="GO" id="GO:0008115">
    <property type="term" value="F:sarcosine oxidase activity"/>
    <property type="evidence" value="ECO:0007669"/>
    <property type="project" value="InterPro"/>
</dbReference>
<organism evidence="1 6">
    <name type="scientific">Gluconacetobacter dulcium</name>
    <dbReference type="NCBI Taxonomy" id="2729096"/>
    <lineage>
        <taxon>Bacteria</taxon>
        <taxon>Pseudomonadati</taxon>
        <taxon>Pseudomonadota</taxon>
        <taxon>Alphaproteobacteria</taxon>
        <taxon>Acetobacterales</taxon>
        <taxon>Acetobacteraceae</taxon>
        <taxon>Gluconacetobacter</taxon>
    </lineage>
</organism>
<evidence type="ECO:0000313" key="2">
    <source>
        <dbReference type="EMBL" id="MBB2193968.1"/>
    </source>
</evidence>
<evidence type="ECO:0000313" key="6">
    <source>
        <dbReference type="Proteomes" id="UP000561077"/>
    </source>
</evidence>
<comment type="caution">
    <text evidence="1">The sequence shown here is derived from an EMBL/GenBank/DDBJ whole genome shotgun (WGS) entry which is preliminary data.</text>
</comment>
<gene>
    <name evidence="2" type="ORF">HLH25_09990</name>
    <name evidence="1" type="ORF">HLH26_09810</name>
    <name evidence="3" type="ORF">HLH44_02225</name>
</gene>
<accession>A0A7W4NSS9</accession>
<dbReference type="InterPro" id="IPR006279">
    <property type="entry name" value="SoxD"/>
</dbReference>
<name>A0A7W4NSS9_9PROT</name>
<dbReference type="InterPro" id="IPR038561">
    <property type="entry name" value="SoxD_sf"/>
</dbReference>
<dbReference type="Proteomes" id="UP000540490">
    <property type="component" value="Unassembled WGS sequence"/>
</dbReference>
<dbReference type="EMBL" id="JABEQN010000010">
    <property type="protein sequence ID" value="MBB2193968.1"/>
    <property type="molecule type" value="Genomic_DNA"/>
</dbReference>
<evidence type="ECO:0000313" key="1">
    <source>
        <dbReference type="EMBL" id="MBB2164832.1"/>
    </source>
</evidence>
<dbReference type="RefSeq" id="WP_182973912.1">
    <property type="nucleotide sequence ID" value="NZ_JABEQN010000010.1"/>
</dbReference>
<protein>
    <submittedName>
        <fullName evidence="1">Sarcosine oxidase subunit delta</fullName>
    </submittedName>
</protein>
<evidence type="ECO:0000313" key="5">
    <source>
        <dbReference type="Proteomes" id="UP000540490"/>
    </source>
</evidence>
<reference evidence="4 5" key="1">
    <citation type="submission" date="2020-04" db="EMBL/GenBank/DDBJ databases">
        <title>Description of novel Gluconacetobacter.</title>
        <authorList>
            <person name="Sombolestani A."/>
        </authorList>
    </citation>
    <scope>NUCLEOTIDE SEQUENCE [LARGE SCALE GENOMIC DNA]</scope>
    <source>
        <strain evidence="2 5">LMG 1728</strain>
        <strain evidence="1 6">LMG 1731</strain>
        <strain evidence="3 4">LMG 22058</strain>
    </source>
</reference>
<dbReference type="Pfam" id="PF04267">
    <property type="entry name" value="SoxD"/>
    <property type="match status" value="1"/>
</dbReference>
<dbReference type="Proteomes" id="UP000561077">
    <property type="component" value="Unassembled WGS sequence"/>
</dbReference>
<dbReference type="EMBL" id="JABEQP010000001">
    <property type="protein sequence ID" value="MBB2196289.1"/>
    <property type="molecule type" value="Genomic_DNA"/>
</dbReference>
<proteinExistence type="predicted"/>